<evidence type="ECO:0000313" key="2">
    <source>
        <dbReference type="Proteomes" id="UP000683000"/>
    </source>
</evidence>
<name>A0A8I2YCF7_9AGAM</name>
<comment type="caution">
    <text evidence="1">The sequence shown here is derived from an EMBL/GenBank/DDBJ whole genome shotgun (WGS) entry which is preliminary data.</text>
</comment>
<sequence>MLLSVPAPSYPQMADVSINPRHASQLWPIFVEHVARVHERAEKKCERNQQSILDKKRMCKRVLAFSFYKV</sequence>
<gene>
    <name evidence="1" type="ORF">JVT61DRAFT_15478</name>
</gene>
<dbReference type="EMBL" id="JAGFBS010000091">
    <property type="protein sequence ID" value="KAG6369296.1"/>
    <property type="molecule type" value="Genomic_DNA"/>
</dbReference>
<dbReference type="OrthoDB" id="2690793at2759"/>
<organism evidence="1 2">
    <name type="scientific">Boletus reticuloceps</name>
    <dbReference type="NCBI Taxonomy" id="495285"/>
    <lineage>
        <taxon>Eukaryota</taxon>
        <taxon>Fungi</taxon>
        <taxon>Dikarya</taxon>
        <taxon>Basidiomycota</taxon>
        <taxon>Agaricomycotina</taxon>
        <taxon>Agaricomycetes</taxon>
        <taxon>Agaricomycetidae</taxon>
        <taxon>Boletales</taxon>
        <taxon>Boletineae</taxon>
        <taxon>Boletaceae</taxon>
        <taxon>Boletoideae</taxon>
        <taxon>Boletus</taxon>
    </lineage>
</organism>
<evidence type="ECO:0000313" key="1">
    <source>
        <dbReference type="EMBL" id="KAG6369296.1"/>
    </source>
</evidence>
<dbReference type="AlphaFoldDB" id="A0A8I2YCF7"/>
<accession>A0A8I2YCF7</accession>
<proteinExistence type="predicted"/>
<protein>
    <submittedName>
        <fullName evidence="1">Uncharacterized protein</fullName>
    </submittedName>
</protein>
<keyword evidence="2" id="KW-1185">Reference proteome</keyword>
<dbReference type="Proteomes" id="UP000683000">
    <property type="component" value="Unassembled WGS sequence"/>
</dbReference>
<reference evidence="1" key="1">
    <citation type="submission" date="2021-03" db="EMBL/GenBank/DDBJ databases">
        <title>Evolutionary innovations through gain and loss of genes in the ectomycorrhizal Boletales.</title>
        <authorList>
            <person name="Wu G."/>
            <person name="Miyauchi S."/>
            <person name="Morin E."/>
            <person name="Yang Z.-L."/>
            <person name="Xu J."/>
            <person name="Martin F.M."/>
        </authorList>
    </citation>
    <scope>NUCLEOTIDE SEQUENCE</scope>
    <source>
        <strain evidence="1">BR01</strain>
    </source>
</reference>